<feature type="transmembrane region" description="Helical" evidence="7">
    <location>
        <begin position="135"/>
        <end position="157"/>
    </location>
</feature>
<feature type="transmembrane region" description="Helical" evidence="7">
    <location>
        <begin position="310"/>
        <end position="329"/>
    </location>
</feature>
<dbReference type="InterPro" id="IPR035906">
    <property type="entry name" value="MetI-like_sf"/>
</dbReference>
<dbReference type="KEGG" id="haj:DU500_01995"/>
<dbReference type="Proteomes" id="UP000253273">
    <property type="component" value="Chromosome"/>
</dbReference>
<dbReference type="EMBL" id="CP031150">
    <property type="protein sequence ID" value="AXG05294.1"/>
    <property type="molecule type" value="Genomic_DNA"/>
</dbReference>
<reference evidence="9 10" key="1">
    <citation type="submission" date="2018-07" db="EMBL/GenBank/DDBJ databases">
        <title>Genome sequences of Haloplanus sp. CBA1113.</title>
        <authorList>
            <person name="Kim Y.B."/>
            <person name="Roh S.W."/>
        </authorList>
    </citation>
    <scope>NUCLEOTIDE SEQUENCE [LARGE SCALE GENOMIC DNA]</scope>
    <source>
        <strain evidence="9 10">CBA1113</strain>
    </source>
</reference>
<evidence type="ECO:0000256" key="1">
    <source>
        <dbReference type="ARBA" id="ARBA00004651"/>
    </source>
</evidence>
<proteinExistence type="inferred from homology"/>
<keyword evidence="2 7" id="KW-0813">Transport</keyword>
<evidence type="ECO:0000313" key="10">
    <source>
        <dbReference type="Proteomes" id="UP000253273"/>
    </source>
</evidence>
<dbReference type="Gene3D" id="1.10.3720.10">
    <property type="entry name" value="MetI-like"/>
    <property type="match status" value="2"/>
</dbReference>
<feature type="transmembrane region" description="Helical" evidence="7">
    <location>
        <begin position="103"/>
        <end position="129"/>
    </location>
</feature>
<evidence type="ECO:0000256" key="3">
    <source>
        <dbReference type="ARBA" id="ARBA00022475"/>
    </source>
</evidence>
<feature type="transmembrane region" description="Helical" evidence="7">
    <location>
        <begin position="21"/>
        <end position="47"/>
    </location>
</feature>
<dbReference type="InterPro" id="IPR000515">
    <property type="entry name" value="MetI-like"/>
</dbReference>
<dbReference type="RefSeq" id="WP_114584444.1">
    <property type="nucleotide sequence ID" value="NZ_CP031150.1"/>
</dbReference>
<comment type="similarity">
    <text evidence="7">Belongs to the binding-protein-dependent transport system permease family.</text>
</comment>
<evidence type="ECO:0000259" key="8">
    <source>
        <dbReference type="PROSITE" id="PS50928"/>
    </source>
</evidence>
<keyword evidence="5 7" id="KW-1133">Transmembrane helix</keyword>
<keyword evidence="3" id="KW-1003">Cell membrane</keyword>
<dbReference type="GeneID" id="37282118"/>
<feature type="transmembrane region" description="Helical" evidence="7">
    <location>
        <begin position="229"/>
        <end position="252"/>
    </location>
</feature>
<dbReference type="Pfam" id="PF00528">
    <property type="entry name" value="BPD_transp_1"/>
    <property type="match status" value="2"/>
</dbReference>
<evidence type="ECO:0000313" key="9">
    <source>
        <dbReference type="EMBL" id="AXG05294.1"/>
    </source>
</evidence>
<dbReference type="GO" id="GO:0005886">
    <property type="term" value="C:plasma membrane"/>
    <property type="evidence" value="ECO:0007669"/>
    <property type="project" value="UniProtKB-SubCell"/>
</dbReference>
<feature type="transmembrane region" description="Helical" evidence="7">
    <location>
        <begin position="341"/>
        <end position="360"/>
    </location>
</feature>
<feature type="transmembrane region" description="Helical" evidence="7">
    <location>
        <begin position="184"/>
        <end position="209"/>
    </location>
</feature>
<comment type="subcellular location">
    <subcellularLocation>
        <location evidence="1 7">Cell membrane</location>
        <topology evidence="1 7">Multi-pass membrane protein</topology>
    </subcellularLocation>
</comment>
<accession>A0A345DZC2</accession>
<dbReference type="SUPFAM" id="SSF161098">
    <property type="entry name" value="MetI-like"/>
    <property type="match status" value="2"/>
</dbReference>
<dbReference type="CDD" id="cd06261">
    <property type="entry name" value="TM_PBP2"/>
    <property type="match status" value="1"/>
</dbReference>
<name>A0A345DZC2_9EURY</name>
<keyword evidence="4 7" id="KW-0812">Transmembrane</keyword>
<keyword evidence="10" id="KW-1185">Reference proteome</keyword>
<dbReference type="OrthoDB" id="214012at2157"/>
<organism evidence="9 10">
    <name type="scientific">Haloplanus rubicundus</name>
    <dbReference type="NCBI Taxonomy" id="1547898"/>
    <lineage>
        <taxon>Archaea</taxon>
        <taxon>Methanobacteriati</taxon>
        <taxon>Methanobacteriota</taxon>
        <taxon>Stenosarchaea group</taxon>
        <taxon>Halobacteria</taxon>
        <taxon>Halobacteriales</taxon>
        <taxon>Haloferacaceae</taxon>
        <taxon>Haloplanus</taxon>
    </lineage>
</organism>
<dbReference type="PANTHER" id="PTHR30151:SF20">
    <property type="entry name" value="ABC TRANSPORTER PERMEASE PROTEIN HI_0355-RELATED"/>
    <property type="match status" value="1"/>
</dbReference>
<keyword evidence="6 7" id="KW-0472">Membrane</keyword>
<dbReference type="GO" id="GO:0055085">
    <property type="term" value="P:transmembrane transport"/>
    <property type="evidence" value="ECO:0007669"/>
    <property type="project" value="InterPro"/>
</dbReference>
<evidence type="ECO:0000256" key="7">
    <source>
        <dbReference type="RuleBase" id="RU363032"/>
    </source>
</evidence>
<sequence>MSTARVPVPARRLLDSLSRPAIAAVSLGVAVLAWQVATVVTGVPTILLPAPTEVLAAIRGNRADVARHLAYTGYEIGLGWLAGVGAGVAFAGVMAASKRLRLAVYPLLVSIRIVPLVAIAPLLIVAFGATLGTRVLMAAILTFFPVTVSTLDGLLSVPSSQLDLLRSVEASTWTRIRHIRLPNALPSVFAGVKIATPLAIEGALLAEFLASSRGLGHAVLQASADLDTALLFGEVALIVGLGLTLFGLVAGYERRVRWTDGSDGVASGFGTRSGDGVSTPERVRFGAVALAALVGVWVAGTATVPNADAFLPAPTAVAASVLATPGLFLTASVGSFQKLAAGWALGATVGGLVGALVAFAPRTRPVAGPFLVGARVTPTIVAAPLLLVWLGISFTAATVLIGLATFFPIAVATASGLTTLPESHRSLLDSVDAPRRARLAVRLRYGLPTVVAGVKLSLVSGLSGVVIAEWFVANGGLGVLVNQGMRNLQSTLTYAAIACLFALGMGLFGGTTLLQRRLDW</sequence>
<dbReference type="PANTHER" id="PTHR30151">
    <property type="entry name" value="ALKANE SULFONATE ABC TRANSPORTER-RELATED, MEMBRANE SUBUNIT"/>
    <property type="match status" value="1"/>
</dbReference>
<feature type="domain" description="ABC transmembrane type-1" evidence="8">
    <location>
        <begin position="65"/>
        <end position="247"/>
    </location>
</feature>
<feature type="transmembrane region" description="Helical" evidence="7">
    <location>
        <begin position="445"/>
        <end position="472"/>
    </location>
</feature>
<feature type="transmembrane region" description="Helical" evidence="7">
    <location>
        <begin position="380"/>
        <end position="407"/>
    </location>
</feature>
<feature type="transmembrane region" description="Helical" evidence="7">
    <location>
        <begin position="492"/>
        <end position="514"/>
    </location>
</feature>
<dbReference type="PROSITE" id="PS50928">
    <property type="entry name" value="ABC_TM1"/>
    <property type="match status" value="1"/>
</dbReference>
<evidence type="ECO:0000256" key="2">
    <source>
        <dbReference type="ARBA" id="ARBA00022448"/>
    </source>
</evidence>
<feature type="transmembrane region" description="Helical" evidence="7">
    <location>
        <begin position="77"/>
        <end position="96"/>
    </location>
</feature>
<feature type="transmembrane region" description="Helical" evidence="7">
    <location>
        <begin position="285"/>
        <end position="304"/>
    </location>
</feature>
<evidence type="ECO:0000256" key="6">
    <source>
        <dbReference type="ARBA" id="ARBA00023136"/>
    </source>
</evidence>
<dbReference type="AlphaFoldDB" id="A0A345DZC2"/>
<protein>
    <submittedName>
        <fullName evidence="9">ABC transporter permease subunit</fullName>
    </submittedName>
</protein>
<evidence type="ECO:0000256" key="4">
    <source>
        <dbReference type="ARBA" id="ARBA00022692"/>
    </source>
</evidence>
<evidence type="ECO:0000256" key="5">
    <source>
        <dbReference type="ARBA" id="ARBA00022989"/>
    </source>
</evidence>
<gene>
    <name evidence="9" type="ORF">DU500_01995</name>
</gene>